<dbReference type="SUPFAM" id="SSF54593">
    <property type="entry name" value="Glyoxalase/Bleomycin resistance protein/Dihydroxybiphenyl dioxygenase"/>
    <property type="match status" value="1"/>
</dbReference>
<feature type="domain" description="Glyoxalase-like" evidence="2">
    <location>
        <begin position="3"/>
        <end position="132"/>
    </location>
</feature>
<keyword evidence="4" id="KW-1185">Reference proteome</keyword>
<sequence length="178" mass="19687">MLYAGALRYTVQPPPGGFDTWRDYWRSIGVPEDELGEGDGTDSIVDPEGYGPRVWFQQVPEGKVIKNRFHLDVKVGGKREDVPLETRKARVDAEAERLVQAGASVVRVLSQPGVDHYAVATVDPEGNEFDVVWRLFRTSSRLSRVPAAPERPPAAPTSAGFTTPSPGFHRSRKFRSLA</sequence>
<dbReference type="Proteomes" id="UP001225356">
    <property type="component" value="Unassembled WGS sequence"/>
</dbReference>
<name>A0ABT9Q4F6_9ACTN</name>
<evidence type="ECO:0000313" key="3">
    <source>
        <dbReference type="EMBL" id="MDP9841615.1"/>
    </source>
</evidence>
<dbReference type="Gene3D" id="3.10.180.10">
    <property type="entry name" value="2,3-Dihydroxybiphenyl 1,2-Dioxygenase, domain 1"/>
    <property type="match status" value="1"/>
</dbReference>
<dbReference type="InterPro" id="IPR041581">
    <property type="entry name" value="Glyoxalase_6"/>
</dbReference>
<organism evidence="3 4">
    <name type="scientific">Streptosporangium lutulentum</name>
    <dbReference type="NCBI Taxonomy" id="1461250"/>
    <lineage>
        <taxon>Bacteria</taxon>
        <taxon>Bacillati</taxon>
        <taxon>Actinomycetota</taxon>
        <taxon>Actinomycetes</taxon>
        <taxon>Streptosporangiales</taxon>
        <taxon>Streptosporangiaceae</taxon>
        <taxon>Streptosporangium</taxon>
    </lineage>
</organism>
<dbReference type="RefSeq" id="WP_307555099.1">
    <property type="nucleotide sequence ID" value="NZ_JAUSQU010000001.1"/>
</dbReference>
<evidence type="ECO:0000259" key="2">
    <source>
        <dbReference type="Pfam" id="PF18029"/>
    </source>
</evidence>
<gene>
    <name evidence="3" type="ORF">J2853_000826</name>
</gene>
<dbReference type="PANTHER" id="PTHR35908">
    <property type="entry name" value="HYPOTHETICAL FUSION PROTEIN"/>
    <property type="match status" value="1"/>
</dbReference>
<feature type="compositionally biased region" description="Basic residues" evidence="1">
    <location>
        <begin position="169"/>
        <end position="178"/>
    </location>
</feature>
<evidence type="ECO:0000256" key="1">
    <source>
        <dbReference type="SAM" id="MobiDB-lite"/>
    </source>
</evidence>
<comment type="caution">
    <text evidence="3">The sequence shown here is derived from an EMBL/GenBank/DDBJ whole genome shotgun (WGS) entry which is preliminary data.</text>
</comment>
<proteinExistence type="predicted"/>
<reference evidence="3 4" key="1">
    <citation type="submission" date="2023-07" db="EMBL/GenBank/DDBJ databases">
        <title>Sequencing the genomes of 1000 actinobacteria strains.</title>
        <authorList>
            <person name="Klenk H.-P."/>
        </authorList>
    </citation>
    <scope>NUCLEOTIDE SEQUENCE [LARGE SCALE GENOMIC DNA]</scope>
    <source>
        <strain evidence="3 4">DSM 46740</strain>
    </source>
</reference>
<dbReference type="InterPro" id="IPR029068">
    <property type="entry name" value="Glyas_Bleomycin-R_OHBP_Dase"/>
</dbReference>
<accession>A0ABT9Q4F6</accession>
<protein>
    <recommendedName>
        <fullName evidence="2">Glyoxalase-like domain-containing protein</fullName>
    </recommendedName>
</protein>
<evidence type="ECO:0000313" key="4">
    <source>
        <dbReference type="Proteomes" id="UP001225356"/>
    </source>
</evidence>
<dbReference type="Pfam" id="PF18029">
    <property type="entry name" value="Glyoxalase_6"/>
    <property type="match status" value="1"/>
</dbReference>
<dbReference type="EMBL" id="JAUSQU010000001">
    <property type="protein sequence ID" value="MDP9841615.1"/>
    <property type="molecule type" value="Genomic_DNA"/>
</dbReference>
<dbReference type="PANTHER" id="PTHR35908:SF1">
    <property type="entry name" value="CONSERVED PROTEIN"/>
    <property type="match status" value="1"/>
</dbReference>
<feature type="region of interest" description="Disordered" evidence="1">
    <location>
        <begin position="144"/>
        <end position="178"/>
    </location>
</feature>